<dbReference type="Pfam" id="PF00702">
    <property type="entry name" value="Hydrolase"/>
    <property type="match status" value="1"/>
</dbReference>
<protein>
    <submittedName>
        <fullName evidence="4">Hydrolase</fullName>
    </submittedName>
</protein>
<comment type="cofactor">
    <cofactor evidence="1">
        <name>Mg(2+)</name>
        <dbReference type="ChEBI" id="CHEBI:18420"/>
    </cofactor>
</comment>
<dbReference type="PANTHER" id="PTHR46470:SF4">
    <property type="entry name" value="5-AMINO-6-(5-PHOSPHO-D-RIBITYLAMINO)URACIL PHOSPHATASE YIGB"/>
    <property type="match status" value="1"/>
</dbReference>
<evidence type="ECO:0000256" key="3">
    <source>
        <dbReference type="ARBA" id="ARBA00022842"/>
    </source>
</evidence>
<evidence type="ECO:0000256" key="2">
    <source>
        <dbReference type="ARBA" id="ARBA00022801"/>
    </source>
</evidence>
<accession>A0A2A2FBW9</accession>
<dbReference type="InterPro" id="IPR006439">
    <property type="entry name" value="HAD-SF_hydro_IA"/>
</dbReference>
<dbReference type="SFLD" id="SFLDS00003">
    <property type="entry name" value="Haloacid_Dehalogenase"/>
    <property type="match status" value="1"/>
</dbReference>
<keyword evidence="5" id="KW-1185">Reference proteome</keyword>
<dbReference type="AlphaFoldDB" id="A0A2A2FBW9"/>
<dbReference type="Gene3D" id="3.40.50.1000">
    <property type="entry name" value="HAD superfamily/HAD-like"/>
    <property type="match status" value="1"/>
</dbReference>
<dbReference type="OrthoDB" id="9800058at2"/>
<dbReference type="EMBL" id="NSKD01000001">
    <property type="protein sequence ID" value="PAU82102.1"/>
    <property type="molecule type" value="Genomic_DNA"/>
</dbReference>
<gene>
    <name evidence="4" type="ORF">CK501_02845</name>
</gene>
<dbReference type="GO" id="GO:0016787">
    <property type="term" value="F:hydrolase activity"/>
    <property type="evidence" value="ECO:0007669"/>
    <property type="project" value="UniProtKB-KW"/>
</dbReference>
<dbReference type="InterPro" id="IPR051400">
    <property type="entry name" value="HAD-like_hydrolase"/>
</dbReference>
<evidence type="ECO:0000313" key="4">
    <source>
        <dbReference type="EMBL" id="PAU82102.1"/>
    </source>
</evidence>
<dbReference type="NCBIfam" id="TIGR01549">
    <property type="entry name" value="HAD-SF-IA-v1"/>
    <property type="match status" value="1"/>
</dbReference>
<evidence type="ECO:0000256" key="1">
    <source>
        <dbReference type="ARBA" id="ARBA00001946"/>
    </source>
</evidence>
<comment type="caution">
    <text evidence="4">The sequence shown here is derived from an EMBL/GenBank/DDBJ whole genome shotgun (WGS) entry which is preliminary data.</text>
</comment>
<evidence type="ECO:0000313" key="5">
    <source>
        <dbReference type="Proteomes" id="UP000218896"/>
    </source>
</evidence>
<dbReference type="Gene3D" id="1.20.120.1600">
    <property type="match status" value="1"/>
</dbReference>
<keyword evidence="3" id="KW-0460">Magnesium</keyword>
<dbReference type="SUPFAM" id="SSF56784">
    <property type="entry name" value="HAD-like"/>
    <property type="match status" value="1"/>
</dbReference>
<organism evidence="4 5">
    <name type="scientific">Halovibrio salipaludis</name>
    <dbReference type="NCBI Taxonomy" id="2032626"/>
    <lineage>
        <taxon>Bacteria</taxon>
        <taxon>Pseudomonadati</taxon>
        <taxon>Pseudomonadota</taxon>
        <taxon>Gammaproteobacteria</taxon>
        <taxon>Oceanospirillales</taxon>
        <taxon>Halomonadaceae</taxon>
        <taxon>Halovibrio</taxon>
    </lineage>
</organism>
<dbReference type="InterPro" id="IPR023214">
    <property type="entry name" value="HAD_sf"/>
</dbReference>
<dbReference type="Proteomes" id="UP000218896">
    <property type="component" value="Unassembled WGS sequence"/>
</dbReference>
<keyword evidence="2 4" id="KW-0378">Hydrolase</keyword>
<sequence length="226" mass="25524">MIILDIDGTLIDHVSAEERAAQQFGNVYADVIPRYSAATFPEVWREASEKHMAEFLAGEIRFAEQRARRVRTVLGDPSLSDHDVDEIFNRYLAFYEEAWELFPDVLAFLEHWSPNEYFVALSDGSQAQQERKLEKTGIRHFFQAVVTAETVGVGKPDARLFNSACDQVGVSPSEACYIGDRLDKDARGAQSAGVRGIWLNRQKARPVNDVEMIHSLSETLENRGLF</sequence>
<proteinExistence type="predicted"/>
<dbReference type="RefSeq" id="WP_095616198.1">
    <property type="nucleotide sequence ID" value="NZ_NSKD01000001.1"/>
</dbReference>
<dbReference type="InterPro" id="IPR036412">
    <property type="entry name" value="HAD-like_sf"/>
</dbReference>
<dbReference type="GO" id="GO:0044281">
    <property type="term" value="P:small molecule metabolic process"/>
    <property type="evidence" value="ECO:0007669"/>
    <property type="project" value="UniProtKB-ARBA"/>
</dbReference>
<reference evidence="4 5" key="1">
    <citation type="submission" date="2017-08" db="EMBL/GenBank/DDBJ databases">
        <title>Halovibrio sewagensis sp. nov., isolated from wastewater of high salinity.</title>
        <authorList>
            <person name="Dong X."/>
            <person name="Zhang G."/>
        </authorList>
    </citation>
    <scope>NUCLEOTIDE SEQUENCE [LARGE SCALE GENOMIC DNA]</scope>
    <source>
        <strain evidence="4 5">YL5-2</strain>
    </source>
</reference>
<dbReference type="PANTHER" id="PTHR46470">
    <property type="entry name" value="N-ACYLNEURAMINATE-9-PHOSPHATASE"/>
    <property type="match status" value="1"/>
</dbReference>
<name>A0A2A2FBW9_9GAMM</name>
<dbReference type="SFLD" id="SFLDG01129">
    <property type="entry name" value="C1.5:_HAD__Beta-PGM__Phosphata"/>
    <property type="match status" value="1"/>
</dbReference>